<dbReference type="PROSITE" id="PS50090">
    <property type="entry name" value="MYB_LIKE"/>
    <property type="match status" value="2"/>
</dbReference>
<dbReference type="InterPro" id="IPR009057">
    <property type="entry name" value="Homeodomain-like_sf"/>
</dbReference>
<dbReference type="PROSITE" id="PS51294">
    <property type="entry name" value="HTH_MYB"/>
    <property type="match status" value="2"/>
</dbReference>
<feature type="region of interest" description="Disordered" evidence="1">
    <location>
        <begin position="149"/>
        <end position="180"/>
    </location>
</feature>
<dbReference type="EMBL" id="JALLPB020000399">
    <property type="protein sequence ID" value="KAL3809520.1"/>
    <property type="molecule type" value="Genomic_DNA"/>
</dbReference>
<gene>
    <name evidence="4" type="ORF">ACHAXA_001251</name>
</gene>
<evidence type="ECO:0000313" key="4">
    <source>
        <dbReference type="EMBL" id="KAL3809520.1"/>
    </source>
</evidence>
<evidence type="ECO:0000256" key="1">
    <source>
        <dbReference type="SAM" id="MobiDB-lite"/>
    </source>
</evidence>
<dbReference type="SUPFAM" id="SSF46689">
    <property type="entry name" value="Homeodomain-like"/>
    <property type="match status" value="1"/>
</dbReference>
<protein>
    <submittedName>
        <fullName evidence="4">Uncharacterized protein</fullName>
    </submittedName>
</protein>
<dbReference type="Gene3D" id="1.10.10.60">
    <property type="entry name" value="Homeodomain-like"/>
    <property type="match status" value="2"/>
</dbReference>
<feature type="compositionally biased region" description="Basic and acidic residues" evidence="1">
    <location>
        <begin position="150"/>
        <end position="166"/>
    </location>
</feature>
<name>A0ABD3RPJ2_9STRA</name>
<dbReference type="PANTHER" id="PTHR45614:SF274">
    <property type="entry name" value="MYB-LIKE DNA-BINDING PROTEIN"/>
    <property type="match status" value="1"/>
</dbReference>
<dbReference type="Pfam" id="PF00249">
    <property type="entry name" value="Myb_DNA-binding"/>
    <property type="match status" value="2"/>
</dbReference>
<comment type="caution">
    <text evidence="4">The sequence shown here is derived from an EMBL/GenBank/DDBJ whole genome shotgun (WGS) entry which is preliminary data.</text>
</comment>
<accession>A0ABD3RPJ2</accession>
<evidence type="ECO:0000259" key="3">
    <source>
        <dbReference type="PROSITE" id="PS51294"/>
    </source>
</evidence>
<proteinExistence type="predicted"/>
<feature type="domain" description="HTH myb-type" evidence="3">
    <location>
        <begin position="57"/>
        <end position="81"/>
    </location>
</feature>
<dbReference type="InterPro" id="IPR001005">
    <property type="entry name" value="SANT/Myb"/>
</dbReference>
<feature type="domain" description="Myb-like" evidence="2">
    <location>
        <begin position="24"/>
        <end position="81"/>
    </location>
</feature>
<dbReference type="PANTHER" id="PTHR45614">
    <property type="entry name" value="MYB PROTEIN-RELATED"/>
    <property type="match status" value="1"/>
</dbReference>
<dbReference type="InterPro" id="IPR050560">
    <property type="entry name" value="MYB_TF"/>
</dbReference>
<keyword evidence="5" id="KW-1185">Reference proteome</keyword>
<dbReference type="SMART" id="SM00717">
    <property type="entry name" value="SANT"/>
    <property type="match status" value="2"/>
</dbReference>
<feature type="domain" description="HTH myb-type" evidence="3">
    <location>
        <begin position="82"/>
        <end position="136"/>
    </location>
</feature>
<evidence type="ECO:0000259" key="2">
    <source>
        <dbReference type="PROSITE" id="PS50090"/>
    </source>
</evidence>
<organism evidence="4 5">
    <name type="scientific">Cyclostephanos tholiformis</name>
    <dbReference type="NCBI Taxonomy" id="382380"/>
    <lineage>
        <taxon>Eukaryota</taxon>
        <taxon>Sar</taxon>
        <taxon>Stramenopiles</taxon>
        <taxon>Ochrophyta</taxon>
        <taxon>Bacillariophyta</taxon>
        <taxon>Coscinodiscophyceae</taxon>
        <taxon>Thalassiosirophycidae</taxon>
        <taxon>Stephanodiscales</taxon>
        <taxon>Stephanodiscaceae</taxon>
        <taxon>Cyclostephanos</taxon>
    </lineage>
</organism>
<dbReference type="AlphaFoldDB" id="A0ABD3RPJ2"/>
<evidence type="ECO:0000313" key="5">
    <source>
        <dbReference type="Proteomes" id="UP001530377"/>
    </source>
</evidence>
<reference evidence="4 5" key="1">
    <citation type="submission" date="2024-10" db="EMBL/GenBank/DDBJ databases">
        <title>Updated reference genomes for cyclostephanoid diatoms.</title>
        <authorList>
            <person name="Roberts W.R."/>
            <person name="Alverson A.J."/>
        </authorList>
    </citation>
    <scope>NUCLEOTIDE SEQUENCE [LARGE SCALE GENOMIC DNA]</scope>
    <source>
        <strain evidence="4 5">AJA228-03</strain>
    </source>
</reference>
<feature type="domain" description="Myb-like" evidence="2">
    <location>
        <begin position="82"/>
        <end position="130"/>
    </location>
</feature>
<dbReference type="InterPro" id="IPR017930">
    <property type="entry name" value="Myb_dom"/>
</dbReference>
<sequence length="353" mass="39571">MAKASGEYAGLSPELHRFIAKTPKERNPMKAWSKVEDEMLKGIVEAWDDGGGHQNLQWRLIAENLPGRSGKQCRERWCYHLRPNIKKGGWTEAEDDLIDRLQKKIGNKWTTIAESLPGRTDNDVKNRWHTCKKKQANKKRGMTMVSKPKRVTEKKMRKAPTVDHISKTPKRSVSATPHTRQGFSMSIDKFDLNSEVTSMKHVRFTPFDNRSRESFMLQSWTENFLSMKMPPLAPSADGVHAEDIFSPSFFPRLMADPTTAATPYTPAMPLSVVSSCYSGPFITNTPCSNEGSRMCINVGNSMSIMGVTSVGVAHHMSMTSVSMTPLPYKKCDANHNSIESMTESANFSDVHAV</sequence>
<dbReference type="Proteomes" id="UP001530377">
    <property type="component" value="Unassembled WGS sequence"/>
</dbReference>
<feature type="compositionally biased region" description="Polar residues" evidence="1">
    <location>
        <begin position="171"/>
        <end position="180"/>
    </location>
</feature>
<dbReference type="CDD" id="cd00167">
    <property type="entry name" value="SANT"/>
    <property type="match status" value="2"/>
</dbReference>